<keyword evidence="1" id="KW-0732">Signal</keyword>
<keyword evidence="3" id="KW-1185">Reference proteome</keyword>
<protein>
    <recommendedName>
        <fullName evidence="4">DUF1439 domain-containing protein</fullName>
    </recommendedName>
</protein>
<reference evidence="2" key="1">
    <citation type="journal article" date="2014" name="Int. J. Syst. Evol. Microbiol.">
        <title>Complete genome sequence of Corynebacterium casei LMG S-19264T (=DSM 44701T), isolated from a smear-ripened cheese.</title>
        <authorList>
            <consortium name="US DOE Joint Genome Institute (JGI-PGF)"/>
            <person name="Walter F."/>
            <person name="Albersmeier A."/>
            <person name="Kalinowski J."/>
            <person name="Ruckert C."/>
        </authorList>
    </citation>
    <scope>NUCLEOTIDE SEQUENCE</scope>
    <source>
        <strain evidence="2">CGMCC 1.15322</strain>
    </source>
</reference>
<reference evidence="2" key="2">
    <citation type="submission" date="2020-09" db="EMBL/GenBank/DDBJ databases">
        <authorList>
            <person name="Sun Q."/>
            <person name="Zhou Y."/>
        </authorList>
    </citation>
    <scope>NUCLEOTIDE SEQUENCE</scope>
    <source>
        <strain evidence="2">CGMCC 1.15322</strain>
    </source>
</reference>
<name>A0A916S9C6_9BURK</name>
<dbReference type="Proteomes" id="UP000620596">
    <property type="component" value="Unassembled WGS sequence"/>
</dbReference>
<dbReference type="RefSeq" id="WP_188706912.1">
    <property type="nucleotide sequence ID" value="NZ_BMIG01000002.1"/>
</dbReference>
<sequence>MKRRQWLTFLPLAFAAASAHAQPSYTVTSAQLQQAVAEKFPMRYPVGGLLELTLQPPRLRLLPEQNRLGTVMVVDAAGPALSRSGSGNFDVDFALRYEASDQSIRAHQLKVNTLSLSGLPPGPAALLQAYGPALAQQSLLEVVLHKLQPKDLMLADGLGMEPGAITVTARGLMIGFVPKKRL</sequence>
<dbReference type="Gene3D" id="3.15.10.40">
    <property type="entry name" value="Uncharacterised protein PF07273, DUF1439"/>
    <property type="match status" value="1"/>
</dbReference>
<evidence type="ECO:0000313" key="3">
    <source>
        <dbReference type="Proteomes" id="UP000620596"/>
    </source>
</evidence>
<evidence type="ECO:0008006" key="4">
    <source>
        <dbReference type="Google" id="ProtNLM"/>
    </source>
</evidence>
<dbReference type="EMBL" id="BMIG01000002">
    <property type="protein sequence ID" value="GGA89998.1"/>
    <property type="molecule type" value="Genomic_DNA"/>
</dbReference>
<dbReference type="AlphaFoldDB" id="A0A916S9C6"/>
<gene>
    <name evidence="2" type="ORF">GCM10011496_08560</name>
</gene>
<feature type="chain" id="PRO_5037226246" description="DUF1439 domain-containing protein" evidence="1">
    <location>
        <begin position="22"/>
        <end position="182"/>
    </location>
</feature>
<proteinExistence type="predicted"/>
<evidence type="ECO:0000313" key="2">
    <source>
        <dbReference type="EMBL" id="GGA89998.1"/>
    </source>
</evidence>
<comment type="caution">
    <text evidence="2">The sequence shown here is derived from an EMBL/GenBank/DDBJ whole genome shotgun (WGS) entry which is preliminary data.</text>
</comment>
<organism evidence="2 3">
    <name type="scientific">Polaromonas eurypsychrophila</name>
    <dbReference type="NCBI Taxonomy" id="1614635"/>
    <lineage>
        <taxon>Bacteria</taxon>
        <taxon>Pseudomonadati</taxon>
        <taxon>Pseudomonadota</taxon>
        <taxon>Betaproteobacteria</taxon>
        <taxon>Burkholderiales</taxon>
        <taxon>Comamonadaceae</taxon>
        <taxon>Polaromonas</taxon>
    </lineage>
</organism>
<accession>A0A916S9C6</accession>
<feature type="signal peptide" evidence="1">
    <location>
        <begin position="1"/>
        <end position="21"/>
    </location>
</feature>
<evidence type="ECO:0000256" key="1">
    <source>
        <dbReference type="SAM" id="SignalP"/>
    </source>
</evidence>